<dbReference type="Proteomes" id="UP000306102">
    <property type="component" value="Unassembled WGS sequence"/>
</dbReference>
<dbReference type="EMBL" id="SDRB02004194">
    <property type="protein sequence ID" value="THG16225.1"/>
    <property type="molecule type" value="Genomic_DNA"/>
</dbReference>
<organism evidence="1 2">
    <name type="scientific">Camellia sinensis var. sinensis</name>
    <name type="common">China tea</name>
    <dbReference type="NCBI Taxonomy" id="542762"/>
    <lineage>
        <taxon>Eukaryota</taxon>
        <taxon>Viridiplantae</taxon>
        <taxon>Streptophyta</taxon>
        <taxon>Embryophyta</taxon>
        <taxon>Tracheophyta</taxon>
        <taxon>Spermatophyta</taxon>
        <taxon>Magnoliopsida</taxon>
        <taxon>eudicotyledons</taxon>
        <taxon>Gunneridae</taxon>
        <taxon>Pentapetalae</taxon>
        <taxon>asterids</taxon>
        <taxon>Ericales</taxon>
        <taxon>Theaceae</taxon>
        <taxon>Camellia</taxon>
    </lineage>
</organism>
<comment type="caution">
    <text evidence="1">The sequence shown here is derived from an EMBL/GenBank/DDBJ whole genome shotgun (WGS) entry which is preliminary data.</text>
</comment>
<dbReference type="AlphaFoldDB" id="A0A4S4EJN5"/>
<protein>
    <submittedName>
        <fullName evidence="1">Uncharacterized protein</fullName>
    </submittedName>
</protein>
<evidence type="ECO:0000313" key="2">
    <source>
        <dbReference type="Proteomes" id="UP000306102"/>
    </source>
</evidence>
<keyword evidence="2" id="KW-1185">Reference proteome</keyword>
<name>A0A4S4EJN5_CAMSN</name>
<accession>A0A4S4EJN5</accession>
<evidence type="ECO:0000313" key="1">
    <source>
        <dbReference type="EMBL" id="THG16225.1"/>
    </source>
</evidence>
<reference evidence="1 2" key="1">
    <citation type="journal article" date="2018" name="Proc. Natl. Acad. Sci. U.S.A.">
        <title>Draft genome sequence of Camellia sinensis var. sinensis provides insights into the evolution of the tea genome and tea quality.</title>
        <authorList>
            <person name="Wei C."/>
            <person name="Yang H."/>
            <person name="Wang S."/>
            <person name="Zhao J."/>
            <person name="Liu C."/>
            <person name="Gao L."/>
            <person name="Xia E."/>
            <person name="Lu Y."/>
            <person name="Tai Y."/>
            <person name="She G."/>
            <person name="Sun J."/>
            <person name="Cao H."/>
            <person name="Tong W."/>
            <person name="Gao Q."/>
            <person name="Li Y."/>
            <person name="Deng W."/>
            <person name="Jiang X."/>
            <person name="Wang W."/>
            <person name="Chen Q."/>
            <person name="Zhang S."/>
            <person name="Li H."/>
            <person name="Wu J."/>
            <person name="Wang P."/>
            <person name="Li P."/>
            <person name="Shi C."/>
            <person name="Zheng F."/>
            <person name="Jian J."/>
            <person name="Huang B."/>
            <person name="Shan D."/>
            <person name="Shi M."/>
            <person name="Fang C."/>
            <person name="Yue Y."/>
            <person name="Li F."/>
            <person name="Li D."/>
            <person name="Wei S."/>
            <person name="Han B."/>
            <person name="Jiang C."/>
            <person name="Yin Y."/>
            <person name="Xia T."/>
            <person name="Zhang Z."/>
            <person name="Bennetzen J.L."/>
            <person name="Zhao S."/>
            <person name="Wan X."/>
        </authorList>
    </citation>
    <scope>NUCLEOTIDE SEQUENCE [LARGE SCALE GENOMIC DNA]</scope>
    <source>
        <strain evidence="2">cv. Shuchazao</strain>
        <tissue evidence="1">Leaf</tissue>
    </source>
</reference>
<sequence>MRNRRRIVKKLKTQVRVRIVAPIVPIRSSNLEARIWLEFGEEEEEEKKKKKKKEKKNRIGGANKIGWMRRRRWRRRRRRWRAEAGLRFDDRPTSDELRRRRRRLCFSLTSALLLSRNKERFDVKYRAANYSLGAWFWHLGEFWHMNYFRDLSVLIVYAALLFRSRHAAVAESPHHSRTLVPYPLISDSDIFGDNLGLAEITSAS</sequence>
<gene>
    <name evidence="1" type="ORF">TEA_010515</name>
</gene>
<proteinExistence type="predicted"/>